<dbReference type="InterPro" id="IPR006840">
    <property type="entry name" value="ChaC"/>
</dbReference>
<comment type="caution">
    <text evidence="3">The sequence shown here is derived from an EMBL/GenBank/DDBJ whole genome shotgun (WGS) entry which is preliminary data.</text>
</comment>
<gene>
    <name evidence="3" type="ORF">K7432_001182</name>
</gene>
<sequence length="219" mass="24627">MWVFGYGSLIWKVDFPVEKMKVYLIQCLSHVRRFWQASTDHRGVPGAPGRVVTLIPHEQWKLLDDYHEHQADDVTWGVALKVPEDQVKAVKAHLDYREKGGYTEHYMDIFNYESTEPVVKDALVYVGTTMNPQYVGPAKAEDIAYQIYSSVGPSGPNVDYLLNLCEALRSIAPNARDDHMFDLEKKVKALVAASAPKASDGKYLASDLILEILATRVTA</sequence>
<reference evidence="3 4" key="1">
    <citation type="submission" date="2023-04" db="EMBL/GenBank/DDBJ databases">
        <title>Genome of Basidiobolus ranarum AG-B5.</title>
        <authorList>
            <person name="Stajich J.E."/>
            <person name="Carter-House D."/>
            <person name="Gryganskyi A."/>
        </authorList>
    </citation>
    <scope>NUCLEOTIDE SEQUENCE [LARGE SCALE GENOMIC DNA]</scope>
    <source>
        <strain evidence="3 4">AG-B5</strain>
    </source>
</reference>
<dbReference type="Proteomes" id="UP001479436">
    <property type="component" value="Unassembled WGS sequence"/>
</dbReference>
<keyword evidence="4" id="KW-1185">Reference proteome</keyword>
<evidence type="ECO:0000256" key="1">
    <source>
        <dbReference type="ARBA" id="ARBA00012344"/>
    </source>
</evidence>
<evidence type="ECO:0000313" key="4">
    <source>
        <dbReference type="Proteomes" id="UP001479436"/>
    </source>
</evidence>
<dbReference type="EMBL" id="JASJQH010006900">
    <property type="protein sequence ID" value="KAK9728238.1"/>
    <property type="molecule type" value="Genomic_DNA"/>
</dbReference>
<dbReference type="EC" id="4.3.2.7" evidence="1"/>
<dbReference type="PANTHER" id="PTHR12192:SF2">
    <property type="entry name" value="GLUTATHIONE-SPECIFIC GAMMA-GLUTAMYLCYCLOTRANSFERASE 2"/>
    <property type="match status" value="1"/>
</dbReference>
<evidence type="ECO:0000313" key="3">
    <source>
        <dbReference type="EMBL" id="KAK9728238.1"/>
    </source>
</evidence>
<dbReference type="InterPro" id="IPR013024">
    <property type="entry name" value="GGCT-like"/>
</dbReference>
<dbReference type="Pfam" id="PF04752">
    <property type="entry name" value="ChaC"/>
    <property type="match status" value="1"/>
</dbReference>
<dbReference type="Gene3D" id="3.10.490.10">
    <property type="entry name" value="Gamma-glutamyl cyclotransferase-like"/>
    <property type="match status" value="1"/>
</dbReference>
<proteinExistence type="predicted"/>
<dbReference type="PANTHER" id="PTHR12192">
    <property type="entry name" value="CATION TRANSPORT PROTEIN CHAC-RELATED"/>
    <property type="match status" value="1"/>
</dbReference>
<dbReference type="CDD" id="cd06661">
    <property type="entry name" value="GGCT_like"/>
    <property type="match status" value="1"/>
</dbReference>
<organism evidence="3 4">
    <name type="scientific">Basidiobolus ranarum</name>
    <dbReference type="NCBI Taxonomy" id="34480"/>
    <lineage>
        <taxon>Eukaryota</taxon>
        <taxon>Fungi</taxon>
        <taxon>Fungi incertae sedis</taxon>
        <taxon>Zoopagomycota</taxon>
        <taxon>Entomophthoromycotina</taxon>
        <taxon>Basidiobolomycetes</taxon>
        <taxon>Basidiobolales</taxon>
        <taxon>Basidiobolaceae</taxon>
        <taxon>Basidiobolus</taxon>
    </lineage>
</organism>
<protein>
    <recommendedName>
        <fullName evidence="1">glutathione-specific gamma-glutamylcyclotransferase</fullName>
        <ecNumber evidence="1">4.3.2.7</ecNumber>
    </recommendedName>
</protein>
<keyword evidence="2" id="KW-0456">Lyase</keyword>
<evidence type="ECO:0000256" key="2">
    <source>
        <dbReference type="ARBA" id="ARBA00023239"/>
    </source>
</evidence>
<name>A0ABR2WA19_9FUNG</name>
<accession>A0ABR2WA19</accession>